<gene>
    <name evidence="1" type="ORF">DWY20_04370</name>
</gene>
<dbReference type="RefSeq" id="WP_118483467.1">
    <property type="nucleotide sequence ID" value="NZ_CAUBSX010000041.1"/>
</dbReference>
<dbReference type="InterPro" id="IPR011044">
    <property type="entry name" value="Quino_amine_DH_bsu"/>
</dbReference>
<evidence type="ECO:0000313" key="1">
    <source>
        <dbReference type="EMBL" id="RGR98393.1"/>
    </source>
</evidence>
<dbReference type="Proteomes" id="UP000285864">
    <property type="component" value="Unassembled WGS sequence"/>
</dbReference>
<proteinExistence type="predicted"/>
<dbReference type="EMBL" id="QRUU01000012">
    <property type="protein sequence ID" value="RGR98393.1"/>
    <property type="molecule type" value="Genomic_DNA"/>
</dbReference>
<comment type="caution">
    <text evidence="1">The sequence shown here is derived from an EMBL/GenBank/DDBJ whole genome shotgun (WGS) entry which is preliminary data.</text>
</comment>
<name>A0A412GU97_9BACT</name>
<organism evidence="1 2">
    <name type="scientific">Phocaeicola coprocola</name>
    <dbReference type="NCBI Taxonomy" id="310298"/>
    <lineage>
        <taxon>Bacteria</taxon>
        <taxon>Pseudomonadati</taxon>
        <taxon>Bacteroidota</taxon>
        <taxon>Bacteroidia</taxon>
        <taxon>Bacteroidales</taxon>
        <taxon>Bacteroidaceae</taxon>
        <taxon>Phocaeicola</taxon>
    </lineage>
</organism>
<dbReference type="Gene3D" id="2.130.10.10">
    <property type="entry name" value="YVTN repeat-like/Quinoprotein amine dehydrogenase"/>
    <property type="match status" value="1"/>
</dbReference>
<protein>
    <recommendedName>
        <fullName evidence="3">DUF5074 domain-containing protein</fullName>
    </recommendedName>
</protein>
<dbReference type="SUPFAM" id="SSF50969">
    <property type="entry name" value="YVTN repeat-like/Quinoprotein amine dehydrogenase"/>
    <property type="match status" value="1"/>
</dbReference>
<dbReference type="InterPro" id="IPR015943">
    <property type="entry name" value="WD40/YVTN_repeat-like_dom_sf"/>
</dbReference>
<keyword evidence="2" id="KW-1185">Reference proteome</keyword>
<dbReference type="AlphaFoldDB" id="A0A412GU97"/>
<reference evidence="1 2" key="1">
    <citation type="submission" date="2018-08" db="EMBL/GenBank/DDBJ databases">
        <title>A genome reference for cultivated species of the human gut microbiota.</title>
        <authorList>
            <person name="Zou Y."/>
            <person name="Xue W."/>
            <person name="Luo G."/>
        </authorList>
    </citation>
    <scope>NUCLEOTIDE SEQUENCE [LARGE SCALE GENOMIC DNA]</scope>
    <source>
        <strain evidence="1 2">AF24-2</strain>
    </source>
</reference>
<dbReference type="PROSITE" id="PS51257">
    <property type="entry name" value="PROKAR_LIPOPROTEIN"/>
    <property type="match status" value="1"/>
</dbReference>
<accession>A0A412GU97</accession>
<dbReference type="Pfam" id="PF16819">
    <property type="entry name" value="DUF5074"/>
    <property type="match status" value="1"/>
</dbReference>
<dbReference type="InterPro" id="IPR031815">
    <property type="entry name" value="DUF5074"/>
</dbReference>
<sequence>MKLLNNLIVPAFCGLLIFSGCSDNPEDPGTQPPSTNPEPPAYLGGYADPDGVLILNQGAAIENSSLTYITPEGNIEQNVYQKVNGSAFGHGGQDLYMHNGKLYILSTNKDVYQKHEGDGTLVIADAVTLKREKVFKFDELKYPRPEGSLDENEFLPLVTPLRNIVVIDEKNIFFSDQKALFRFDSTTGELNIVEDSYHFGNQGNTIEAVAGTQGMVVIGDYIYTGGGGFWASTRLLEFKKGENKATRILPDLKGEFISGVCQTGEREIMIATCGRSGSTKSYFIFVNLDTWEIVKEKQVSADISAEFFDTPGIALAGDYVYFCAGKTSVSRISLKTWKVEENIIDLTKDAPNAKYLNCNAIADPIKKYLYVAVSDEYYETTISNGNLLVYDCSGETPVLVKNIENKTSYPVGIYPMSKFYK</sequence>
<evidence type="ECO:0008006" key="3">
    <source>
        <dbReference type="Google" id="ProtNLM"/>
    </source>
</evidence>
<evidence type="ECO:0000313" key="2">
    <source>
        <dbReference type="Proteomes" id="UP000285864"/>
    </source>
</evidence>